<evidence type="ECO:0000256" key="1">
    <source>
        <dbReference type="ARBA" id="ARBA00022475"/>
    </source>
</evidence>
<dbReference type="HAMAP" id="MF_01373">
    <property type="entry name" value="LpqB_lipoprot"/>
    <property type="match status" value="1"/>
</dbReference>
<feature type="signal peptide" evidence="7">
    <location>
        <begin position="1"/>
        <end position="22"/>
    </location>
</feature>
<dbReference type="EMBL" id="WBZJ01000001">
    <property type="protein sequence ID" value="KAB3522979.1"/>
    <property type="molecule type" value="Genomic_DNA"/>
</dbReference>
<keyword evidence="1 6" id="KW-1003">Cell membrane</keyword>
<dbReference type="RefSeq" id="WP_151843808.1">
    <property type="nucleotide sequence ID" value="NZ_WBZJ01000001.1"/>
</dbReference>
<dbReference type="InterPro" id="IPR059026">
    <property type="entry name" value="LpqB_N"/>
</dbReference>
<dbReference type="Pfam" id="PF25976">
    <property type="entry name" value="LpqB_N"/>
    <property type="match status" value="1"/>
</dbReference>
<keyword evidence="4 6" id="KW-0564">Palmitate</keyword>
<sequence>MTSSKTVRCVTAAVAASSLWMAVGCTSIPESTKPEAISSYAPTPDVENVPVPVDDRPSDLLLRDFMSASAHPTGHHKAARAFLTPSAADAWRDAIPIMILERTDITSVGASDGGSITYRVRGNMVGQLGVNGAFRPELSDFEAEYRMTKVDGQWRISDLPDVVVMERSDFVTHYTQRKLYFMEQAGNALVSDPRWVYNGVASVPNTLMFLLTLGPSSELSRGVRSLIPSGVTARVTEEEHRGYSVDLLGMSDLNAESWEMLAAQVVWTLASSDLRGPYKILAEGTNPVSQREDGWQVQHVSQFDPNIEVAEPLRMVAHGAVYRQENGASTAEGGWLSDHWVDSLAVSGQRSMFAAVTGEGDAQRSLMLGEANGVPQTLLKADSITRPSWTPLTGDLYAVSDGDTIHHFTQDSASGAMQHHKIDASSLEDLHMEDPKISVFRVSRSGARALMVINGRVFVSVLETGDSNRNTVLGKPLEIGYQLGDTAVSADWRADGSIIVGTRANDAPLWQLSVDGSEYVQLPSRNLNAPVVAVAAEGNTLYATDSRALMQYNSVYEDQRFWREVPSVQGLRSVPVLPY</sequence>
<accession>A0ABQ6VEZ7</accession>
<keyword evidence="5 6" id="KW-0449">Lipoprotein</keyword>
<organism evidence="11 12">
    <name type="scientific">Corynebacterium zhongnanshanii</name>
    <dbReference type="NCBI Taxonomy" id="2768834"/>
    <lineage>
        <taxon>Bacteria</taxon>
        <taxon>Bacillati</taxon>
        <taxon>Actinomycetota</taxon>
        <taxon>Actinomycetes</taxon>
        <taxon>Mycobacteriales</taxon>
        <taxon>Corynebacteriaceae</taxon>
        <taxon>Corynebacterium</taxon>
    </lineage>
</organism>
<dbReference type="Proteomes" id="UP000436181">
    <property type="component" value="Unassembled WGS sequence"/>
</dbReference>
<proteinExistence type="inferred from homology"/>
<evidence type="ECO:0000313" key="12">
    <source>
        <dbReference type="Proteomes" id="UP000436181"/>
    </source>
</evidence>
<keyword evidence="3 6" id="KW-0472">Membrane</keyword>
<evidence type="ECO:0000259" key="9">
    <source>
        <dbReference type="Pfam" id="PF10647"/>
    </source>
</evidence>
<feature type="domain" description="Lipoprotein LpqB C-terminal" evidence="9">
    <location>
        <begin position="319"/>
        <end position="578"/>
    </location>
</feature>
<evidence type="ECO:0000256" key="4">
    <source>
        <dbReference type="ARBA" id="ARBA00023139"/>
    </source>
</evidence>
<feature type="domain" description="Lipoprotein LpqB N-terminal" evidence="10">
    <location>
        <begin position="52"/>
        <end position="170"/>
    </location>
</feature>
<evidence type="ECO:0000313" key="11">
    <source>
        <dbReference type="EMBL" id="KAB3522979.1"/>
    </source>
</evidence>
<feature type="domain" description="GerMN" evidence="8">
    <location>
        <begin position="178"/>
        <end position="285"/>
    </location>
</feature>
<evidence type="ECO:0000259" key="10">
    <source>
        <dbReference type="Pfam" id="PF25976"/>
    </source>
</evidence>
<dbReference type="PROSITE" id="PS51257">
    <property type="entry name" value="PROKAR_LIPOPROTEIN"/>
    <property type="match status" value="1"/>
</dbReference>
<dbReference type="InterPro" id="IPR019606">
    <property type="entry name" value="GerMN"/>
</dbReference>
<evidence type="ECO:0000256" key="5">
    <source>
        <dbReference type="ARBA" id="ARBA00023288"/>
    </source>
</evidence>
<gene>
    <name evidence="6" type="primary">lpqB</name>
    <name evidence="11" type="ORF">F8377_02100</name>
</gene>
<reference evidence="11 12" key="1">
    <citation type="submission" date="2019-10" db="EMBL/GenBank/DDBJ databases">
        <title>Corynebacterium sp novel species isolated from the respiratory tract of Marmot.</title>
        <authorList>
            <person name="Zhang G."/>
        </authorList>
    </citation>
    <scope>NUCLEOTIDE SEQUENCE [LARGE SCALE GENOMIC DNA]</scope>
    <source>
        <strain evidence="11 12">336</strain>
    </source>
</reference>
<evidence type="ECO:0000256" key="7">
    <source>
        <dbReference type="SAM" id="SignalP"/>
    </source>
</evidence>
<dbReference type="Pfam" id="PF10646">
    <property type="entry name" value="Germane"/>
    <property type="match status" value="1"/>
</dbReference>
<dbReference type="Pfam" id="PF10647">
    <property type="entry name" value="Gmad1"/>
    <property type="match status" value="1"/>
</dbReference>
<evidence type="ECO:0000259" key="8">
    <source>
        <dbReference type="Pfam" id="PF10646"/>
    </source>
</evidence>
<keyword evidence="12" id="KW-1185">Reference proteome</keyword>
<comment type="similarity">
    <text evidence="6">Belongs to the LpqB lipoprotein family.</text>
</comment>
<evidence type="ECO:0000256" key="3">
    <source>
        <dbReference type="ARBA" id="ARBA00023136"/>
    </source>
</evidence>
<dbReference type="InterPro" id="IPR023959">
    <property type="entry name" value="LpqB"/>
</dbReference>
<name>A0ABQ6VEZ7_9CORY</name>
<dbReference type="SUPFAM" id="SSF63825">
    <property type="entry name" value="YWTD domain"/>
    <property type="match status" value="1"/>
</dbReference>
<protein>
    <recommendedName>
        <fullName evidence="6">Lipoprotein LpqB</fullName>
    </recommendedName>
</protein>
<keyword evidence="2 6" id="KW-0732">Signal</keyword>
<comment type="subcellular location">
    <subcellularLocation>
        <location evidence="6">Cell membrane</location>
        <topology evidence="6">Lipid-anchor</topology>
    </subcellularLocation>
</comment>
<comment type="caution">
    <text evidence="11">The sequence shown here is derived from an EMBL/GenBank/DDBJ whole genome shotgun (WGS) entry which is preliminary data.</text>
</comment>
<feature type="chain" id="PRO_5045913756" description="Lipoprotein LpqB" evidence="7">
    <location>
        <begin position="23"/>
        <end position="579"/>
    </location>
</feature>
<dbReference type="InterPro" id="IPR018910">
    <property type="entry name" value="LpqB_C"/>
</dbReference>
<evidence type="ECO:0000256" key="2">
    <source>
        <dbReference type="ARBA" id="ARBA00022729"/>
    </source>
</evidence>
<evidence type="ECO:0000256" key="6">
    <source>
        <dbReference type="HAMAP-Rule" id="MF_01373"/>
    </source>
</evidence>